<feature type="domain" description="CRIB" evidence="2">
    <location>
        <begin position="102"/>
        <end position="117"/>
    </location>
</feature>
<keyword evidence="4" id="KW-1185">Reference proteome</keyword>
<accession>A0A4P9XB82</accession>
<proteinExistence type="predicted"/>
<feature type="compositionally biased region" description="Low complexity" evidence="1">
    <location>
        <begin position="1"/>
        <end position="11"/>
    </location>
</feature>
<reference evidence="4" key="1">
    <citation type="journal article" date="2018" name="Nat. Microbiol.">
        <title>Leveraging single-cell genomics to expand the fungal tree of life.</title>
        <authorList>
            <person name="Ahrendt S.R."/>
            <person name="Quandt C.A."/>
            <person name="Ciobanu D."/>
            <person name="Clum A."/>
            <person name="Salamov A."/>
            <person name="Andreopoulos B."/>
            <person name="Cheng J.F."/>
            <person name="Woyke T."/>
            <person name="Pelin A."/>
            <person name="Henrissat B."/>
            <person name="Reynolds N.K."/>
            <person name="Benny G.L."/>
            <person name="Smith M.E."/>
            <person name="James T.Y."/>
            <person name="Grigoriev I.V."/>
        </authorList>
    </citation>
    <scope>NUCLEOTIDE SEQUENCE [LARGE SCALE GENOMIC DNA]</scope>
    <source>
        <strain evidence="4">ATCC 52028</strain>
    </source>
</reference>
<dbReference type="InterPro" id="IPR000095">
    <property type="entry name" value="CRIB_dom"/>
</dbReference>
<feature type="compositionally biased region" description="Low complexity" evidence="1">
    <location>
        <begin position="32"/>
        <end position="53"/>
    </location>
</feature>
<dbReference type="AlphaFoldDB" id="A0A4P9XB82"/>
<feature type="region of interest" description="Disordered" evidence="1">
    <location>
        <begin position="1"/>
        <end position="60"/>
    </location>
</feature>
<protein>
    <recommendedName>
        <fullName evidence="2">CRIB domain-containing protein</fullName>
    </recommendedName>
</protein>
<evidence type="ECO:0000313" key="3">
    <source>
        <dbReference type="EMBL" id="RKP02636.1"/>
    </source>
</evidence>
<dbReference type="OrthoDB" id="2113174at2759"/>
<dbReference type="EMBL" id="ML014138">
    <property type="protein sequence ID" value="RKP02636.1"/>
    <property type="molecule type" value="Genomic_DNA"/>
</dbReference>
<gene>
    <name evidence="3" type="ORF">CXG81DRAFT_17690</name>
</gene>
<name>A0A4P9XB82_9FUNG</name>
<evidence type="ECO:0000259" key="2">
    <source>
        <dbReference type="PROSITE" id="PS50108"/>
    </source>
</evidence>
<evidence type="ECO:0000256" key="1">
    <source>
        <dbReference type="SAM" id="MobiDB-lite"/>
    </source>
</evidence>
<dbReference type="PROSITE" id="PS50108">
    <property type="entry name" value="CRIB"/>
    <property type="match status" value="1"/>
</dbReference>
<evidence type="ECO:0000313" key="4">
    <source>
        <dbReference type="Proteomes" id="UP000274922"/>
    </source>
</evidence>
<organism evidence="3 4">
    <name type="scientific">Caulochytrium protostelioides</name>
    <dbReference type="NCBI Taxonomy" id="1555241"/>
    <lineage>
        <taxon>Eukaryota</taxon>
        <taxon>Fungi</taxon>
        <taxon>Fungi incertae sedis</taxon>
        <taxon>Chytridiomycota</taxon>
        <taxon>Chytridiomycota incertae sedis</taxon>
        <taxon>Chytridiomycetes</taxon>
        <taxon>Caulochytriales</taxon>
        <taxon>Caulochytriaceae</taxon>
        <taxon>Caulochytrium</taxon>
    </lineage>
</organism>
<sequence>MPAPKAKGNAPPADPRYQGISSQQYFKDHPESASASTEASTSAAAKRAAQAQSVTKHSDNPLQLILRNLKRIAYGTHEAVTANGLRKKQDFRRKVGAGKVVIGEPLKETFRHTAHAGADDAKVMMAP</sequence>
<dbReference type="Proteomes" id="UP000274922">
    <property type="component" value="Unassembled WGS sequence"/>
</dbReference>